<evidence type="ECO:0008006" key="4">
    <source>
        <dbReference type="Google" id="ProtNLM"/>
    </source>
</evidence>
<evidence type="ECO:0000313" key="2">
    <source>
        <dbReference type="EMBL" id="CAI6372033.1"/>
    </source>
</evidence>
<reference evidence="2 3" key="1">
    <citation type="submission" date="2023-01" db="EMBL/GenBank/DDBJ databases">
        <authorList>
            <person name="Whitehead M."/>
        </authorList>
    </citation>
    <scope>NUCLEOTIDE SEQUENCE [LARGE SCALE GENOMIC DNA]</scope>
</reference>
<feature type="region of interest" description="Disordered" evidence="1">
    <location>
        <begin position="177"/>
        <end position="203"/>
    </location>
</feature>
<dbReference type="Proteomes" id="UP001160148">
    <property type="component" value="Unassembled WGS sequence"/>
</dbReference>
<evidence type="ECO:0000256" key="1">
    <source>
        <dbReference type="SAM" id="MobiDB-lite"/>
    </source>
</evidence>
<sequence>MGSSNIDVTMSTSDIKNKIKSWDVKNVTDSDHRVLSFELVIDGPRIEKTTSPRFNVRTADWDLFHSTLAAEVGGIPETDINCMADGIDRAIKLSANRSMEKCRSRNPLGKNIWWSPELSTLRRDLIRARRQGLRAYDRPAYNAKRNNFLTEIRKQKMAAWKVFANDTNEKQWGKAFKWAKNGSERDNSVPSTLIRPDGNSTTD</sequence>
<name>A0AAV0XW85_9HEMI</name>
<protein>
    <recommendedName>
        <fullName evidence="4">Endonuclease/exonuclease/phosphatase domain-containing protein</fullName>
    </recommendedName>
</protein>
<keyword evidence="3" id="KW-1185">Reference proteome</keyword>
<dbReference type="InterPro" id="IPR036691">
    <property type="entry name" value="Endo/exonu/phosph_ase_sf"/>
</dbReference>
<dbReference type="AlphaFoldDB" id="A0AAV0XW85"/>
<proteinExistence type="predicted"/>
<organism evidence="2 3">
    <name type="scientific">Macrosiphum euphorbiae</name>
    <name type="common">potato aphid</name>
    <dbReference type="NCBI Taxonomy" id="13131"/>
    <lineage>
        <taxon>Eukaryota</taxon>
        <taxon>Metazoa</taxon>
        <taxon>Ecdysozoa</taxon>
        <taxon>Arthropoda</taxon>
        <taxon>Hexapoda</taxon>
        <taxon>Insecta</taxon>
        <taxon>Pterygota</taxon>
        <taxon>Neoptera</taxon>
        <taxon>Paraneoptera</taxon>
        <taxon>Hemiptera</taxon>
        <taxon>Sternorrhyncha</taxon>
        <taxon>Aphidomorpha</taxon>
        <taxon>Aphidoidea</taxon>
        <taxon>Aphididae</taxon>
        <taxon>Macrosiphini</taxon>
        <taxon>Macrosiphum</taxon>
    </lineage>
</organism>
<dbReference type="EMBL" id="CARXXK010001017">
    <property type="protein sequence ID" value="CAI6372033.1"/>
    <property type="molecule type" value="Genomic_DNA"/>
</dbReference>
<dbReference type="Gene3D" id="3.60.10.10">
    <property type="entry name" value="Endonuclease/exonuclease/phosphatase"/>
    <property type="match status" value="1"/>
</dbReference>
<comment type="caution">
    <text evidence="2">The sequence shown here is derived from an EMBL/GenBank/DDBJ whole genome shotgun (WGS) entry which is preliminary data.</text>
</comment>
<evidence type="ECO:0000313" key="3">
    <source>
        <dbReference type="Proteomes" id="UP001160148"/>
    </source>
</evidence>
<gene>
    <name evidence="2" type="ORF">MEUPH1_LOCUS25967</name>
</gene>
<accession>A0AAV0XW85</accession>